<name>A0ABN7V5Y6_GIGMA</name>
<sequence length="147" mass="17106">MLALDVENLNVGAMGYQIRENVVNAEEKSEPAFFPKSKQQDFDNFQMGNITAPSLVNDTYEDEIYSGVNGYEDGIPYDVIFTYDASPNSYIGLPQFYADVGQQTYRNDFLDQYEIHEINFTSYSFPQVYRCDIFGPCETEYPQWYFY</sequence>
<evidence type="ECO:0000313" key="1">
    <source>
        <dbReference type="EMBL" id="CAG8731671.1"/>
    </source>
</evidence>
<protein>
    <submittedName>
        <fullName evidence="1">37264_t:CDS:1</fullName>
    </submittedName>
</protein>
<comment type="caution">
    <text evidence="1">The sequence shown here is derived from an EMBL/GenBank/DDBJ whole genome shotgun (WGS) entry which is preliminary data.</text>
</comment>
<reference evidence="1 2" key="1">
    <citation type="submission" date="2021-06" db="EMBL/GenBank/DDBJ databases">
        <authorList>
            <person name="Kallberg Y."/>
            <person name="Tangrot J."/>
            <person name="Rosling A."/>
        </authorList>
    </citation>
    <scope>NUCLEOTIDE SEQUENCE [LARGE SCALE GENOMIC DNA]</scope>
    <source>
        <strain evidence="1 2">120-4 pot B 10/14</strain>
    </source>
</reference>
<feature type="non-terminal residue" evidence="1">
    <location>
        <position position="147"/>
    </location>
</feature>
<evidence type="ECO:0000313" key="2">
    <source>
        <dbReference type="Proteomes" id="UP000789901"/>
    </source>
</evidence>
<dbReference type="Proteomes" id="UP000789901">
    <property type="component" value="Unassembled WGS sequence"/>
</dbReference>
<proteinExistence type="predicted"/>
<keyword evidence="2" id="KW-1185">Reference proteome</keyword>
<accession>A0ABN7V5Y6</accession>
<dbReference type="EMBL" id="CAJVQB010009585">
    <property type="protein sequence ID" value="CAG8731671.1"/>
    <property type="molecule type" value="Genomic_DNA"/>
</dbReference>
<gene>
    <name evidence="1" type="ORF">GMARGA_LOCUS14457</name>
</gene>
<organism evidence="1 2">
    <name type="scientific">Gigaspora margarita</name>
    <dbReference type="NCBI Taxonomy" id="4874"/>
    <lineage>
        <taxon>Eukaryota</taxon>
        <taxon>Fungi</taxon>
        <taxon>Fungi incertae sedis</taxon>
        <taxon>Mucoromycota</taxon>
        <taxon>Glomeromycotina</taxon>
        <taxon>Glomeromycetes</taxon>
        <taxon>Diversisporales</taxon>
        <taxon>Gigasporaceae</taxon>
        <taxon>Gigaspora</taxon>
    </lineage>
</organism>